<keyword evidence="3" id="KW-0614">Plasmid</keyword>
<dbReference type="EMBL" id="EU372836">
    <property type="protein sequence ID" value="ABY83488.1"/>
    <property type="molecule type" value="Genomic_DNA"/>
</dbReference>
<dbReference type="InterPro" id="IPR011010">
    <property type="entry name" value="DNA_brk_join_enz"/>
</dbReference>
<protein>
    <submittedName>
        <fullName evidence="3">Integrase/recombinase</fullName>
    </submittedName>
</protein>
<name>B0LU20_9ACTN</name>
<dbReference type="GO" id="GO:0015074">
    <property type="term" value="P:DNA integration"/>
    <property type="evidence" value="ECO:0007669"/>
    <property type="project" value="InterPro"/>
</dbReference>
<keyword evidence="1" id="KW-0233">DNA recombination</keyword>
<dbReference type="Gene3D" id="1.10.443.10">
    <property type="entry name" value="Intergrase catalytic core"/>
    <property type="match status" value="1"/>
</dbReference>
<feature type="compositionally biased region" description="Basic residues" evidence="2">
    <location>
        <begin position="175"/>
        <end position="190"/>
    </location>
</feature>
<dbReference type="GO" id="GO:0003677">
    <property type="term" value="F:DNA binding"/>
    <property type="evidence" value="ECO:0007669"/>
    <property type="project" value="InterPro"/>
</dbReference>
<proteinExistence type="predicted"/>
<dbReference type="SUPFAM" id="SSF56349">
    <property type="entry name" value="DNA breaking-rejoining enzymes"/>
    <property type="match status" value="1"/>
</dbReference>
<dbReference type="AlphaFoldDB" id="B0LU20"/>
<feature type="compositionally biased region" description="Polar residues" evidence="2">
    <location>
        <begin position="43"/>
        <end position="55"/>
    </location>
</feature>
<dbReference type="GO" id="GO:0006310">
    <property type="term" value="P:DNA recombination"/>
    <property type="evidence" value="ECO:0007669"/>
    <property type="project" value="UniProtKB-KW"/>
</dbReference>
<organism evidence="3">
    <name type="scientific">Streptomyces sp. HK1</name>
    <dbReference type="NCBI Taxonomy" id="405041"/>
    <lineage>
        <taxon>Bacteria</taxon>
        <taxon>Bacillati</taxon>
        <taxon>Actinomycetota</taxon>
        <taxon>Actinomycetes</taxon>
        <taxon>Kitasatosporales</taxon>
        <taxon>Streptomycetaceae</taxon>
        <taxon>Streptomyces</taxon>
    </lineage>
</organism>
<sequence length="377" mass="41078">MAGHPRARGRTLAPDHLGRRDGRRPGPAPQRPAAGDDVRTLPETGTKTLPETENTGRAAAARRLAEAEDLADAVAAEITPDNTYRKSWRVWTRFCAATRLRELEATRGALVGLRDLDAARRPAERHRLRPQFGLHPPGGRRRRPAPARRARPRRRPGRRPLRPGGPDRPPPPGRRAARPRQGTHRDRHRAAGTVRACPDTLAGARDKALVLTGFHYAARAQDPAGLLVSDVTEEERGLIIAILTCKTKHSVRAAKIPYSADPAICPVRARKAYRTCLVLEADFRWSAPTAPAFVGIDRWGHVTGGMGPDSVTRAITRISQRAGVPVAWTGHSLRIGLAATAREAVADQGGWARHSRSMLGYMQTEDGWTDNAAAGLT</sequence>
<reference evidence="3" key="1">
    <citation type="journal article" date="2011" name="Acta Biochim. Biophys. Sin.">
        <title>Characterization of the multiple CRISPR loci on Streptomyces linear plasmid pSHK1.</title>
        <authorList>
            <person name="Guo P."/>
            <person name="Cheng Q."/>
            <person name="Xie P."/>
            <person name="Fan Y."/>
            <person name="Jiang W."/>
            <person name="Qin Z."/>
        </authorList>
    </citation>
    <scope>NUCLEOTIDE SEQUENCE</scope>
    <source>
        <strain evidence="3">HK1</strain>
        <plasmid evidence="3">pSHK1</plasmid>
    </source>
</reference>
<evidence type="ECO:0000256" key="2">
    <source>
        <dbReference type="SAM" id="MobiDB-lite"/>
    </source>
</evidence>
<geneLocation type="plasmid" evidence="3">
    <name>pSHK1</name>
</geneLocation>
<dbReference type="InterPro" id="IPR013762">
    <property type="entry name" value="Integrase-like_cat_sf"/>
</dbReference>
<gene>
    <name evidence="3" type="ORF">pSHK1.19</name>
</gene>
<evidence type="ECO:0000256" key="1">
    <source>
        <dbReference type="ARBA" id="ARBA00023172"/>
    </source>
</evidence>
<evidence type="ECO:0000313" key="3">
    <source>
        <dbReference type="EMBL" id="ABY83488.1"/>
    </source>
</evidence>
<feature type="region of interest" description="Disordered" evidence="2">
    <location>
        <begin position="122"/>
        <end position="195"/>
    </location>
</feature>
<accession>B0LU20</accession>
<feature type="compositionally biased region" description="Basic residues" evidence="2">
    <location>
        <begin position="138"/>
        <end position="161"/>
    </location>
</feature>
<feature type="region of interest" description="Disordered" evidence="2">
    <location>
        <begin position="1"/>
        <end position="56"/>
    </location>
</feature>